<dbReference type="STRING" id="259564.Mbur_1879"/>
<evidence type="ECO:0000313" key="2">
    <source>
        <dbReference type="Proteomes" id="UP000001979"/>
    </source>
</evidence>
<proteinExistence type="predicted"/>
<dbReference type="EMBL" id="CP000300">
    <property type="protein sequence ID" value="ABE52762.1"/>
    <property type="molecule type" value="Genomic_DNA"/>
</dbReference>
<accession>Q12UW4</accession>
<dbReference type="KEGG" id="mbu:Mbur_1879"/>
<dbReference type="HOGENOM" id="CLU_2911486_0_0_2"/>
<protein>
    <submittedName>
        <fullName evidence="1">Uncharacterized protein</fullName>
    </submittedName>
</protein>
<dbReference type="Proteomes" id="UP000001979">
    <property type="component" value="Chromosome"/>
</dbReference>
<gene>
    <name evidence="1" type="ordered locus">Mbur_1879</name>
</gene>
<dbReference type="AlphaFoldDB" id="Q12UW4"/>
<keyword evidence="2" id="KW-1185">Reference proteome</keyword>
<organism evidence="1 2">
    <name type="scientific">Methanococcoides burtonii (strain DSM 6242 / NBRC 107633 / OCM 468 / ACE-M)</name>
    <dbReference type="NCBI Taxonomy" id="259564"/>
    <lineage>
        <taxon>Archaea</taxon>
        <taxon>Methanobacteriati</taxon>
        <taxon>Methanobacteriota</taxon>
        <taxon>Stenosarchaea group</taxon>
        <taxon>Methanomicrobia</taxon>
        <taxon>Methanosarcinales</taxon>
        <taxon>Methanosarcinaceae</taxon>
        <taxon>Methanococcoides</taxon>
    </lineage>
</organism>
<reference evidence="2" key="1">
    <citation type="journal article" date="2009" name="ISME J.">
        <title>The genome sequence of the psychrophilic archaeon, Methanococcoides burtonii: the role of genome evolution in cold adaptation.</title>
        <authorList>
            <person name="Allen M.A."/>
            <person name="Lauro F.M."/>
            <person name="Williams T.J."/>
            <person name="Burg D."/>
            <person name="Siddiqui K.S."/>
            <person name="De Francisci D."/>
            <person name="Chong K.W."/>
            <person name="Pilak O."/>
            <person name="Chew H.H."/>
            <person name="De Maere M.Z."/>
            <person name="Ting L."/>
            <person name="Katrib M."/>
            <person name="Ng C."/>
            <person name="Sowers K.R."/>
            <person name="Galperin M.Y."/>
            <person name="Anderson I.J."/>
            <person name="Ivanova N."/>
            <person name="Dalin E."/>
            <person name="Martinez M."/>
            <person name="Lapidus A."/>
            <person name="Hauser L."/>
            <person name="Land M."/>
            <person name="Thomas T."/>
            <person name="Cavicchioli R."/>
        </authorList>
    </citation>
    <scope>NUCLEOTIDE SEQUENCE [LARGE SCALE GENOMIC DNA]</scope>
    <source>
        <strain evidence="2">DSM 6242 / NBRC 107633 / OCM 468 / ACE-M</strain>
    </source>
</reference>
<name>Q12UW4_METBU</name>
<sequence>MGIMDTERKITVDIERNRVRVVVSHGEDEEIVKLSIPEARELMSKMQDTILDYDQRKHVRID</sequence>
<evidence type="ECO:0000313" key="1">
    <source>
        <dbReference type="EMBL" id="ABE52762.1"/>
    </source>
</evidence>